<organism evidence="1 2">
    <name type="scientific">Cenococcum geophilum 1.58</name>
    <dbReference type="NCBI Taxonomy" id="794803"/>
    <lineage>
        <taxon>Eukaryota</taxon>
        <taxon>Fungi</taxon>
        <taxon>Dikarya</taxon>
        <taxon>Ascomycota</taxon>
        <taxon>Pezizomycotina</taxon>
        <taxon>Dothideomycetes</taxon>
        <taxon>Pleosporomycetidae</taxon>
        <taxon>Gloniales</taxon>
        <taxon>Gloniaceae</taxon>
        <taxon>Cenococcum</taxon>
    </lineage>
</organism>
<reference evidence="1 2" key="1">
    <citation type="journal article" date="2016" name="Nat. Commun.">
        <title>Ectomycorrhizal ecology is imprinted in the genome of the dominant symbiotic fungus Cenococcum geophilum.</title>
        <authorList>
            <consortium name="DOE Joint Genome Institute"/>
            <person name="Peter M."/>
            <person name="Kohler A."/>
            <person name="Ohm R.A."/>
            <person name="Kuo A."/>
            <person name="Krutzmann J."/>
            <person name="Morin E."/>
            <person name="Arend M."/>
            <person name="Barry K.W."/>
            <person name="Binder M."/>
            <person name="Choi C."/>
            <person name="Clum A."/>
            <person name="Copeland A."/>
            <person name="Grisel N."/>
            <person name="Haridas S."/>
            <person name="Kipfer T."/>
            <person name="LaButti K."/>
            <person name="Lindquist E."/>
            <person name="Lipzen A."/>
            <person name="Maire R."/>
            <person name="Meier B."/>
            <person name="Mihaltcheva S."/>
            <person name="Molinier V."/>
            <person name="Murat C."/>
            <person name="Poggeler S."/>
            <person name="Quandt C.A."/>
            <person name="Sperisen C."/>
            <person name="Tritt A."/>
            <person name="Tisserant E."/>
            <person name="Crous P.W."/>
            <person name="Henrissat B."/>
            <person name="Nehls U."/>
            <person name="Egli S."/>
            <person name="Spatafora J.W."/>
            <person name="Grigoriev I.V."/>
            <person name="Martin F.M."/>
        </authorList>
    </citation>
    <scope>NUCLEOTIDE SEQUENCE [LARGE SCALE GENOMIC DNA]</scope>
    <source>
        <strain evidence="1 2">1.58</strain>
    </source>
</reference>
<protein>
    <submittedName>
        <fullName evidence="1">Uncharacterized protein</fullName>
    </submittedName>
</protein>
<evidence type="ECO:0000313" key="1">
    <source>
        <dbReference type="EMBL" id="OCK87390.1"/>
    </source>
</evidence>
<keyword evidence="2" id="KW-1185">Reference proteome</keyword>
<gene>
    <name evidence="1" type="ORF">K441DRAFT_623029</name>
</gene>
<sequence length="246" mass="25693">MANIELSAKYALTNSLTGASKVLASALNNDSVIIESAGTGDNLQWYFTETNITGRFRLHTMQKRDSTALDIFSYNGLNTIGLHFYNVGDYTGQYWRLDDWGDGTIKLSNNFTGPDMLLDVANDTLKPTLAGGDSPGQHWTLSRFGSASATLASTVAATLASTVAATSQLPTSVASPCASTAVSCTATASALPNKGLSKGGIAGAVVGSVCGLAVVAIVIAIFMKRRSSYQHRPGPMTSNPVLPLHG</sequence>
<dbReference type="EMBL" id="KV748261">
    <property type="protein sequence ID" value="OCK87390.1"/>
    <property type="molecule type" value="Genomic_DNA"/>
</dbReference>
<evidence type="ECO:0000313" key="2">
    <source>
        <dbReference type="Proteomes" id="UP000250078"/>
    </source>
</evidence>
<proteinExistence type="predicted"/>
<name>A0ACC8EMU6_9PEZI</name>
<dbReference type="Proteomes" id="UP000250078">
    <property type="component" value="Unassembled WGS sequence"/>
</dbReference>
<accession>A0ACC8EMU6</accession>